<proteinExistence type="predicted"/>
<comment type="caution">
    <text evidence="3">The sequence shown here is derived from an EMBL/GenBank/DDBJ whole genome shotgun (WGS) entry which is preliminary data.</text>
</comment>
<dbReference type="GO" id="GO:0000166">
    <property type="term" value="F:nucleotide binding"/>
    <property type="evidence" value="ECO:0007669"/>
    <property type="project" value="InterPro"/>
</dbReference>
<feature type="domain" description="GFO/IDH/MocA-like oxidoreductase" evidence="2">
    <location>
        <begin position="134"/>
        <end position="258"/>
    </location>
</feature>
<evidence type="ECO:0000313" key="3">
    <source>
        <dbReference type="EMBL" id="MPM40640.1"/>
    </source>
</evidence>
<evidence type="ECO:0000259" key="1">
    <source>
        <dbReference type="Pfam" id="PF01408"/>
    </source>
</evidence>
<gene>
    <name evidence="3" type="primary">iolG_66</name>
    <name evidence="3" type="ORF">SDC9_87284</name>
</gene>
<dbReference type="AlphaFoldDB" id="A0A644ZID5"/>
<dbReference type="InterPro" id="IPR036291">
    <property type="entry name" value="NAD(P)-bd_dom_sf"/>
</dbReference>
<reference evidence="3" key="1">
    <citation type="submission" date="2019-08" db="EMBL/GenBank/DDBJ databases">
        <authorList>
            <person name="Kucharzyk K."/>
            <person name="Murdoch R.W."/>
            <person name="Higgins S."/>
            <person name="Loffler F."/>
        </authorList>
    </citation>
    <scope>NUCLEOTIDE SEQUENCE</scope>
</reference>
<evidence type="ECO:0000259" key="2">
    <source>
        <dbReference type="Pfam" id="PF22725"/>
    </source>
</evidence>
<dbReference type="SUPFAM" id="SSF55347">
    <property type="entry name" value="Glyceraldehyde-3-phosphate dehydrogenase-like, C-terminal domain"/>
    <property type="match status" value="1"/>
</dbReference>
<dbReference type="Pfam" id="PF01408">
    <property type="entry name" value="GFO_IDH_MocA"/>
    <property type="match status" value="1"/>
</dbReference>
<organism evidence="3">
    <name type="scientific">bioreactor metagenome</name>
    <dbReference type="NCBI Taxonomy" id="1076179"/>
    <lineage>
        <taxon>unclassified sequences</taxon>
        <taxon>metagenomes</taxon>
        <taxon>ecological metagenomes</taxon>
    </lineage>
</organism>
<dbReference type="InterPro" id="IPR052515">
    <property type="entry name" value="Gfo/Idh/MocA_Oxidoreductase"/>
</dbReference>
<dbReference type="EMBL" id="VSSQ01009075">
    <property type="protein sequence ID" value="MPM40640.1"/>
    <property type="molecule type" value="Genomic_DNA"/>
</dbReference>
<dbReference type="Gene3D" id="3.40.50.720">
    <property type="entry name" value="NAD(P)-binding Rossmann-like Domain"/>
    <property type="match status" value="1"/>
</dbReference>
<dbReference type="EC" id="1.1.1.18" evidence="3"/>
<dbReference type="InterPro" id="IPR055170">
    <property type="entry name" value="GFO_IDH_MocA-like_dom"/>
</dbReference>
<dbReference type="PANTHER" id="PTHR43249:SF1">
    <property type="entry name" value="D-GLUCOSIDE 3-DEHYDROGENASE"/>
    <property type="match status" value="1"/>
</dbReference>
<dbReference type="Pfam" id="PF22725">
    <property type="entry name" value="GFO_IDH_MocA_C3"/>
    <property type="match status" value="1"/>
</dbReference>
<dbReference type="SUPFAM" id="SSF51735">
    <property type="entry name" value="NAD(P)-binding Rossmann-fold domains"/>
    <property type="match status" value="1"/>
</dbReference>
<protein>
    <submittedName>
        <fullName evidence="3">Myo-inositol 2-dehydrogenase</fullName>
        <ecNumber evidence="3">1.1.1.18</ecNumber>
    </submittedName>
</protein>
<feature type="domain" description="Gfo/Idh/MocA-like oxidoreductase N-terminal" evidence="1">
    <location>
        <begin position="4"/>
        <end position="123"/>
    </location>
</feature>
<sequence>MQKVRIGIIGYGKMGSQHAKAFASGKIPNAVLTAVADIDPVRVGIAKESLDAAVTVFDSATTLLASGLCDAIIPTVPHYYHPVLAVQAFEAGLHVLCEKPAGVYVKQVKQMQAAAQKSGKVFGIMLNQRTNPLYIRARQLVQDGTLGRIIHANWIITSWFRAQSYYDSSSWRATWKGEGGGVLLNQNPHNLDLWQWILGMPSRVKATMYYGKHRSIETEDDVFALFEFPDGAIGQYTTTIADSPGTNRLEITGTKGKLVVENDTLTLHVLQEDTDDFNVRFKGEIGQPKSEIQPLAVEGSYTSHPGIITNFCNAILMQEPLIAPGEDGLASLAISNAMHLSSWTDESWVDIPCDDEVFCSFLEQKCGGQLPV</sequence>
<dbReference type="PANTHER" id="PTHR43249">
    <property type="entry name" value="UDP-N-ACETYL-2-AMINO-2-DEOXY-D-GLUCURONATE OXIDASE"/>
    <property type="match status" value="1"/>
</dbReference>
<name>A0A644ZID5_9ZZZZ</name>
<accession>A0A644ZID5</accession>
<dbReference type="InterPro" id="IPR000683">
    <property type="entry name" value="Gfo/Idh/MocA-like_OxRdtase_N"/>
</dbReference>
<dbReference type="Gene3D" id="3.30.360.10">
    <property type="entry name" value="Dihydrodipicolinate Reductase, domain 2"/>
    <property type="match status" value="1"/>
</dbReference>
<dbReference type="GO" id="GO:0050112">
    <property type="term" value="F:inositol 2-dehydrogenase (NAD+) activity"/>
    <property type="evidence" value="ECO:0007669"/>
    <property type="project" value="UniProtKB-EC"/>
</dbReference>
<keyword evidence="3" id="KW-0560">Oxidoreductase</keyword>